<evidence type="ECO:0000313" key="3">
    <source>
        <dbReference type="EMBL" id="PSU47328.1"/>
    </source>
</evidence>
<comment type="caution">
    <text evidence="3">The sequence shown here is derived from an EMBL/GenBank/DDBJ whole genome shotgun (WGS) entry which is preliminary data.</text>
</comment>
<dbReference type="AlphaFoldDB" id="A0A2T3JEL7"/>
<protein>
    <recommendedName>
        <fullName evidence="2">RTX toxin-activating lysine-acyltransferase</fullName>
        <ecNumber evidence="2">2.3.1.-</ecNumber>
    </recommendedName>
</protein>
<dbReference type="InterPro" id="IPR003996">
    <property type="entry name" value="RTX_toxin-activating_protC_bac"/>
</dbReference>
<keyword evidence="2 3" id="KW-0012">Acyltransferase</keyword>
<comment type="function">
    <text evidence="2">Involved in fatty acylation of protoxin at internal lysine residues, thereby converting it to the active toxin.</text>
</comment>
<keyword evidence="2" id="KW-0963">Cytoplasm</keyword>
<dbReference type="Pfam" id="PF02794">
    <property type="entry name" value="HlyC"/>
    <property type="match status" value="1"/>
</dbReference>
<sequence>MLSLNTLNRTISPSTPYCHNNNMVAWSLGNIVEICARDSRYKKVDIQSFLHWVKPAILHGQYKLFYTQDNIRCTGFIFWAWVNNDTVHRYINSNRFFLQPSEWNEGRNLIIVDYCDLTKSSNNIRKLFTIAELINKNVDSISYCVRNEVGIPEKVRKFK</sequence>
<accession>A0A2T3JEL7</accession>
<gene>
    <name evidence="3" type="ORF">C9J12_15100</name>
</gene>
<dbReference type="GO" id="GO:0005737">
    <property type="term" value="C:cytoplasm"/>
    <property type="evidence" value="ECO:0007669"/>
    <property type="project" value="UniProtKB-SubCell"/>
</dbReference>
<comment type="subcellular location">
    <subcellularLocation>
        <location evidence="2">Cytoplasm</location>
    </subcellularLocation>
</comment>
<dbReference type="Proteomes" id="UP000240987">
    <property type="component" value="Unassembled WGS sequence"/>
</dbReference>
<dbReference type="GO" id="GO:0009404">
    <property type="term" value="P:toxin metabolic process"/>
    <property type="evidence" value="ECO:0007669"/>
    <property type="project" value="UniProtKB-UniRule"/>
</dbReference>
<name>A0A2T3JEL7_9GAMM</name>
<dbReference type="OrthoDB" id="5871869at2"/>
<evidence type="ECO:0000256" key="2">
    <source>
        <dbReference type="RuleBase" id="RU368102"/>
    </source>
</evidence>
<organism evidence="3 4">
    <name type="scientific">Photobacterium frigidiphilum</name>
    <dbReference type="NCBI Taxonomy" id="264736"/>
    <lineage>
        <taxon>Bacteria</taxon>
        <taxon>Pseudomonadati</taxon>
        <taxon>Pseudomonadota</taxon>
        <taxon>Gammaproteobacteria</taxon>
        <taxon>Vibrionales</taxon>
        <taxon>Vibrionaceae</taxon>
        <taxon>Photobacterium</taxon>
    </lineage>
</organism>
<keyword evidence="2" id="KW-0204">Cytolysis</keyword>
<dbReference type="GO" id="GO:0031640">
    <property type="term" value="P:killing of cells of another organism"/>
    <property type="evidence" value="ECO:0007669"/>
    <property type="project" value="UniProtKB-KW"/>
</dbReference>
<dbReference type="GO" id="GO:0016746">
    <property type="term" value="F:acyltransferase activity"/>
    <property type="evidence" value="ECO:0007669"/>
    <property type="project" value="UniProtKB-UniRule"/>
</dbReference>
<comment type="similarity">
    <text evidence="1 2">Belongs to the RTX toxin acyltransferase family.</text>
</comment>
<keyword evidence="4" id="KW-1185">Reference proteome</keyword>
<evidence type="ECO:0000313" key="4">
    <source>
        <dbReference type="Proteomes" id="UP000240987"/>
    </source>
</evidence>
<reference evidence="3 4" key="1">
    <citation type="submission" date="2018-01" db="EMBL/GenBank/DDBJ databases">
        <title>Whole genome sequencing of Histamine producing bacteria.</title>
        <authorList>
            <person name="Butler K."/>
        </authorList>
    </citation>
    <scope>NUCLEOTIDE SEQUENCE [LARGE SCALE GENOMIC DNA]</scope>
    <source>
        <strain evidence="3 4">JCM 12947</strain>
    </source>
</reference>
<proteinExistence type="inferred from homology"/>
<keyword evidence="2 3" id="KW-0808">Transferase</keyword>
<dbReference type="EC" id="2.3.1.-" evidence="2"/>
<evidence type="ECO:0000256" key="1">
    <source>
        <dbReference type="ARBA" id="ARBA00005686"/>
    </source>
</evidence>
<dbReference type="EMBL" id="PYMJ01000015">
    <property type="protein sequence ID" value="PSU47328.1"/>
    <property type="molecule type" value="Genomic_DNA"/>
</dbReference>
<dbReference type="RefSeq" id="WP_107243475.1">
    <property type="nucleotide sequence ID" value="NZ_PYMJ01000015.1"/>
</dbReference>